<dbReference type="NCBIfam" id="TIGR01375">
    <property type="entry name" value="soxG"/>
    <property type="match status" value="1"/>
</dbReference>
<dbReference type="Pfam" id="PF04268">
    <property type="entry name" value="SoxG"/>
    <property type="match status" value="1"/>
</dbReference>
<name>A0A3S9B8A1_9HYPH</name>
<sequence length="190" mass="19929">MDSPVGVERLHPLHGRRGGGAAVGLTPAQAAVRISLRAKPDAVAALSGSLGLDLPARPKTAVVNADGTRSALWLGPDEWLVIDDGEHGGSADLVKALAETGALHSAVDVSHRQTAIMVTGEAAAETLAAGCPQDLSLKAFPVNACSRTVLGKIEIVLWRMADDMFRVECWRSYSDYAFAFLSEAARDAKA</sequence>
<dbReference type="OrthoDB" id="9814782at2"/>
<dbReference type="GO" id="GO:0008115">
    <property type="term" value="F:sarcosine oxidase activity"/>
    <property type="evidence" value="ECO:0007669"/>
    <property type="project" value="InterPro"/>
</dbReference>
<dbReference type="InterPro" id="IPR007375">
    <property type="entry name" value="SoxG"/>
</dbReference>
<keyword evidence="3" id="KW-1185">Reference proteome</keyword>
<evidence type="ECO:0000256" key="1">
    <source>
        <dbReference type="SAM" id="MobiDB-lite"/>
    </source>
</evidence>
<dbReference type="AlphaFoldDB" id="A0A3S9B8A1"/>
<reference evidence="2 3" key="1">
    <citation type="submission" date="2018-09" db="EMBL/GenBank/DDBJ databases">
        <title>Marinorhizobium profundi gen. nov., sp. nov., isolated from a deep-sea sediment sample from the New Britain Trench and proposal of Marinorhizobiaceae fam. nov. in the order Rhizobiales of the class Alphaproteobacteria.</title>
        <authorList>
            <person name="Cao J."/>
        </authorList>
    </citation>
    <scope>NUCLEOTIDE SEQUENCE [LARGE SCALE GENOMIC DNA]</scope>
    <source>
        <strain evidence="2 3">WS11</strain>
    </source>
</reference>
<evidence type="ECO:0000313" key="2">
    <source>
        <dbReference type="EMBL" id="AZN73218.1"/>
    </source>
</evidence>
<dbReference type="Proteomes" id="UP000268192">
    <property type="component" value="Chromosome"/>
</dbReference>
<dbReference type="RefSeq" id="WP_126011911.1">
    <property type="nucleotide sequence ID" value="NZ_CP032509.1"/>
</dbReference>
<gene>
    <name evidence="2" type="primary">soxG</name>
    <name evidence="2" type="ORF">D5400_19720</name>
</gene>
<dbReference type="EMBL" id="CP032509">
    <property type="protein sequence ID" value="AZN73218.1"/>
    <property type="molecule type" value="Genomic_DNA"/>
</dbReference>
<protein>
    <submittedName>
        <fullName evidence="2">Sarcosine oxidase subunit gamma family protein</fullName>
    </submittedName>
</protein>
<dbReference type="Gene3D" id="3.30.1360.120">
    <property type="entry name" value="Probable tRNA modification gtpase trme, domain 1"/>
    <property type="match status" value="1"/>
</dbReference>
<dbReference type="Gene3D" id="3.30.70.1520">
    <property type="entry name" value="Heterotetrameric sarcosine oxidase"/>
    <property type="match status" value="1"/>
</dbReference>
<dbReference type="InterPro" id="IPR006280">
    <property type="entry name" value="SoxG_het"/>
</dbReference>
<dbReference type="GO" id="GO:1901053">
    <property type="term" value="P:sarcosine catabolic process"/>
    <property type="evidence" value="ECO:0007669"/>
    <property type="project" value="InterPro"/>
</dbReference>
<dbReference type="KEGG" id="abaw:D5400_19720"/>
<organism evidence="2 3">
    <name type="scientific">Georhizobium profundi</name>
    <dbReference type="NCBI Taxonomy" id="2341112"/>
    <lineage>
        <taxon>Bacteria</taxon>
        <taxon>Pseudomonadati</taxon>
        <taxon>Pseudomonadota</taxon>
        <taxon>Alphaproteobacteria</taxon>
        <taxon>Hyphomicrobiales</taxon>
        <taxon>Rhizobiaceae</taxon>
        <taxon>Georhizobium</taxon>
    </lineage>
</organism>
<proteinExistence type="predicted"/>
<dbReference type="InterPro" id="IPR027266">
    <property type="entry name" value="TrmE/GcvT-like"/>
</dbReference>
<evidence type="ECO:0000313" key="3">
    <source>
        <dbReference type="Proteomes" id="UP000268192"/>
    </source>
</evidence>
<accession>A0A3S9B8A1</accession>
<feature type="region of interest" description="Disordered" evidence="1">
    <location>
        <begin position="1"/>
        <end position="21"/>
    </location>
</feature>
<dbReference type="SUPFAM" id="SSF103025">
    <property type="entry name" value="Folate-binding domain"/>
    <property type="match status" value="1"/>
</dbReference>